<organism evidence="1">
    <name type="scientific">uncultured Sporomusa sp</name>
    <dbReference type="NCBI Taxonomy" id="307249"/>
    <lineage>
        <taxon>Bacteria</taxon>
        <taxon>Bacillati</taxon>
        <taxon>Bacillota</taxon>
        <taxon>Negativicutes</taxon>
        <taxon>Selenomonadales</taxon>
        <taxon>Sporomusaceae</taxon>
        <taxon>Sporomusa</taxon>
        <taxon>environmental samples</taxon>
    </lineage>
</organism>
<accession>A0A212M1N6</accession>
<name>A0A212M1N6_9FIRM</name>
<dbReference type="EMBL" id="FMJE01000007">
    <property type="protein sequence ID" value="SCM83734.1"/>
    <property type="molecule type" value="Genomic_DNA"/>
</dbReference>
<gene>
    <name evidence="1" type="ORF">KL86SPO_70592</name>
</gene>
<sequence>MSKYIGVITIAKPKKTTVYEKPVLKVSRKATFKITPLAYAQFVLARDGTWHVNERFKAEFLAFMDSIGFTVIETQADYSVDNR</sequence>
<protein>
    <submittedName>
        <fullName evidence="1">Uncharacterized protein</fullName>
    </submittedName>
</protein>
<proteinExistence type="predicted"/>
<reference evidence="1" key="1">
    <citation type="submission" date="2016-08" db="EMBL/GenBank/DDBJ databases">
        <authorList>
            <person name="Seilhamer J.J."/>
        </authorList>
    </citation>
    <scope>NUCLEOTIDE SEQUENCE</scope>
    <source>
        <strain evidence="1">86</strain>
    </source>
</reference>
<dbReference type="AlphaFoldDB" id="A0A212M1N6"/>
<evidence type="ECO:0000313" key="1">
    <source>
        <dbReference type="EMBL" id="SCM83734.1"/>
    </source>
</evidence>